<proteinExistence type="predicted"/>
<keyword evidence="2" id="KW-1185">Reference proteome</keyword>
<evidence type="ECO:0000313" key="1">
    <source>
        <dbReference type="EMBL" id="MBA8949946.1"/>
    </source>
</evidence>
<dbReference type="Proteomes" id="UP000572680">
    <property type="component" value="Unassembled WGS sequence"/>
</dbReference>
<protein>
    <submittedName>
        <fullName evidence="1">Uncharacterized protein</fullName>
    </submittedName>
</protein>
<dbReference type="AlphaFoldDB" id="A0A7W3QK16"/>
<sequence>MAQAIRRDGLLLVPHDVGDGVTIVEPNHPDYERLASTAMDFDALRGTPQRNQELVERFRRRWARQERRTA</sequence>
<reference evidence="1 2" key="1">
    <citation type="submission" date="2020-08" db="EMBL/GenBank/DDBJ databases">
        <title>Genomic Encyclopedia of Type Strains, Phase IV (KMG-IV): sequencing the most valuable type-strain genomes for metagenomic binning, comparative biology and taxonomic classification.</title>
        <authorList>
            <person name="Goeker M."/>
        </authorList>
    </citation>
    <scope>NUCLEOTIDE SEQUENCE [LARGE SCALE GENOMIC DNA]</scope>
    <source>
        <strain evidence="1 2">DSM 44197</strain>
    </source>
</reference>
<gene>
    <name evidence="1" type="ORF">HNR61_001559</name>
</gene>
<dbReference type="RefSeq" id="WP_067825778.1">
    <property type="nucleotide sequence ID" value="NZ_BAAALP010000027.1"/>
</dbReference>
<accession>A0A7W3QK16</accession>
<evidence type="ECO:0000313" key="2">
    <source>
        <dbReference type="Proteomes" id="UP000572680"/>
    </source>
</evidence>
<name>A0A7W3QK16_ACTNM</name>
<organism evidence="1 2">
    <name type="scientific">Actinomadura namibiensis</name>
    <dbReference type="NCBI Taxonomy" id="182080"/>
    <lineage>
        <taxon>Bacteria</taxon>
        <taxon>Bacillati</taxon>
        <taxon>Actinomycetota</taxon>
        <taxon>Actinomycetes</taxon>
        <taxon>Streptosporangiales</taxon>
        <taxon>Thermomonosporaceae</taxon>
        <taxon>Actinomadura</taxon>
    </lineage>
</organism>
<dbReference type="EMBL" id="JACJIA010000002">
    <property type="protein sequence ID" value="MBA8949946.1"/>
    <property type="molecule type" value="Genomic_DNA"/>
</dbReference>
<comment type="caution">
    <text evidence="1">The sequence shown here is derived from an EMBL/GenBank/DDBJ whole genome shotgun (WGS) entry which is preliminary data.</text>
</comment>